<dbReference type="Proteomes" id="UP000054007">
    <property type="component" value="Unassembled WGS sequence"/>
</dbReference>
<sequence length="364" mass="39303">MSAAAAKYANLPDIDTAPDVYESEDPAPVPLTTTHGEEPPTRKNANGNDNTDELDTREGPTQDAAREKFRKAERRAERMRTMFEGEGGYDGDGRKMSVGMRLKALQAELSALEADAAVGQEDDGDAGELIRGLVDVRSRLSALRRGRGSLVAKLTNDVDGQVESSSPAPGPSTPASTDAKTGLVGIDERVAQLERVVGSSTASLDELTPLPPPLVPLITRLNAQLTLLAQPRHIDSISRRLKLLLSDLDRSAHTHGRKGAVASEPTHQQLLPVLDRLAASVPQIPHILTRLKTLSALHASAADFEQSLRTLEEDQKRSHSALAELDSALKHVETSLEENREVVKTNVEGLESRINALFARLESI</sequence>
<evidence type="ECO:0000313" key="5">
    <source>
        <dbReference type="Proteomes" id="UP000054007"/>
    </source>
</evidence>
<evidence type="ECO:0000256" key="1">
    <source>
        <dbReference type="ARBA" id="ARBA00004496"/>
    </source>
</evidence>
<comment type="subcellular location">
    <subcellularLocation>
        <location evidence="1">Cytoplasm</location>
    </subcellularLocation>
</comment>
<dbReference type="EMBL" id="KN880572">
    <property type="protein sequence ID" value="KIY65924.1"/>
    <property type="molecule type" value="Genomic_DNA"/>
</dbReference>
<feature type="compositionally biased region" description="Basic and acidic residues" evidence="3">
    <location>
        <begin position="54"/>
        <end position="67"/>
    </location>
</feature>
<dbReference type="Pfam" id="PF04912">
    <property type="entry name" value="Dynamitin"/>
    <property type="match status" value="1"/>
</dbReference>
<evidence type="ECO:0008006" key="6">
    <source>
        <dbReference type="Google" id="ProtNLM"/>
    </source>
</evidence>
<dbReference type="PANTHER" id="PTHR15346">
    <property type="entry name" value="DYNACTIN SUBUNIT"/>
    <property type="match status" value="1"/>
</dbReference>
<feature type="region of interest" description="Disordered" evidence="3">
    <location>
        <begin position="156"/>
        <end position="181"/>
    </location>
</feature>
<keyword evidence="2" id="KW-0963">Cytoplasm</keyword>
<organism evidence="4 5">
    <name type="scientific">Cylindrobasidium torrendii FP15055 ss-10</name>
    <dbReference type="NCBI Taxonomy" id="1314674"/>
    <lineage>
        <taxon>Eukaryota</taxon>
        <taxon>Fungi</taxon>
        <taxon>Dikarya</taxon>
        <taxon>Basidiomycota</taxon>
        <taxon>Agaricomycotina</taxon>
        <taxon>Agaricomycetes</taxon>
        <taxon>Agaricomycetidae</taxon>
        <taxon>Agaricales</taxon>
        <taxon>Marasmiineae</taxon>
        <taxon>Physalacriaceae</taxon>
        <taxon>Cylindrobasidium</taxon>
    </lineage>
</organism>
<dbReference type="InterPro" id="IPR028133">
    <property type="entry name" value="Dynamitin"/>
</dbReference>
<accession>A0A0D7B6V4</accession>
<dbReference type="AlphaFoldDB" id="A0A0D7B6V4"/>
<feature type="compositionally biased region" description="Basic and acidic residues" evidence="3">
    <location>
        <begin position="74"/>
        <end position="83"/>
    </location>
</feature>
<gene>
    <name evidence="4" type="ORF">CYLTODRAFT_491918</name>
</gene>
<dbReference type="STRING" id="1314674.A0A0D7B6V4"/>
<protein>
    <recommendedName>
        <fullName evidence="6">Dynactin subunit 2</fullName>
    </recommendedName>
</protein>
<dbReference type="GO" id="GO:0005737">
    <property type="term" value="C:cytoplasm"/>
    <property type="evidence" value="ECO:0007669"/>
    <property type="project" value="UniProtKB-SubCell"/>
</dbReference>
<name>A0A0D7B6V4_9AGAR</name>
<evidence type="ECO:0000313" key="4">
    <source>
        <dbReference type="EMBL" id="KIY65924.1"/>
    </source>
</evidence>
<dbReference type="OrthoDB" id="4977at2759"/>
<keyword evidence="5" id="KW-1185">Reference proteome</keyword>
<evidence type="ECO:0000256" key="2">
    <source>
        <dbReference type="ARBA" id="ARBA00022490"/>
    </source>
</evidence>
<dbReference type="GO" id="GO:0007017">
    <property type="term" value="P:microtubule-based process"/>
    <property type="evidence" value="ECO:0007669"/>
    <property type="project" value="InterPro"/>
</dbReference>
<dbReference type="GO" id="GO:0005869">
    <property type="term" value="C:dynactin complex"/>
    <property type="evidence" value="ECO:0007669"/>
    <property type="project" value="InterPro"/>
</dbReference>
<reference evidence="4 5" key="1">
    <citation type="journal article" date="2015" name="Fungal Genet. Biol.">
        <title>Evolution of novel wood decay mechanisms in Agaricales revealed by the genome sequences of Fistulina hepatica and Cylindrobasidium torrendii.</title>
        <authorList>
            <person name="Floudas D."/>
            <person name="Held B.W."/>
            <person name="Riley R."/>
            <person name="Nagy L.G."/>
            <person name="Koehler G."/>
            <person name="Ransdell A.S."/>
            <person name="Younus H."/>
            <person name="Chow J."/>
            <person name="Chiniquy J."/>
            <person name="Lipzen A."/>
            <person name="Tritt A."/>
            <person name="Sun H."/>
            <person name="Haridas S."/>
            <person name="LaButti K."/>
            <person name="Ohm R.A."/>
            <person name="Kues U."/>
            <person name="Blanchette R.A."/>
            <person name="Grigoriev I.V."/>
            <person name="Minto R.E."/>
            <person name="Hibbett D.S."/>
        </authorList>
    </citation>
    <scope>NUCLEOTIDE SEQUENCE [LARGE SCALE GENOMIC DNA]</scope>
    <source>
        <strain evidence="4 5">FP15055 ss-10</strain>
    </source>
</reference>
<evidence type="ECO:0000256" key="3">
    <source>
        <dbReference type="SAM" id="MobiDB-lite"/>
    </source>
</evidence>
<proteinExistence type="predicted"/>
<feature type="region of interest" description="Disordered" evidence="3">
    <location>
        <begin position="1"/>
        <end position="94"/>
    </location>
</feature>